<evidence type="ECO:0000313" key="3">
    <source>
        <dbReference type="Proteomes" id="UP000006853"/>
    </source>
</evidence>
<gene>
    <name evidence="2" type="ordered locus">PP7435_Chr2-2661</name>
</gene>
<keyword evidence="1" id="KW-1133">Transmembrane helix</keyword>
<proteinExistence type="predicted"/>
<organism evidence="2 3">
    <name type="scientific">Komagataella phaffii (strain ATCC 76273 / CBS 7435 / CECT 11047 / NRRL Y-11430 / Wegner 21-1)</name>
    <name type="common">Yeast</name>
    <name type="synonym">Pichia pastoris</name>
    <dbReference type="NCBI Taxonomy" id="981350"/>
    <lineage>
        <taxon>Eukaryota</taxon>
        <taxon>Fungi</taxon>
        <taxon>Dikarya</taxon>
        <taxon>Ascomycota</taxon>
        <taxon>Saccharomycotina</taxon>
        <taxon>Pichiomycetes</taxon>
        <taxon>Pichiales</taxon>
        <taxon>Pichiaceae</taxon>
        <taxon>Komagataella</taxon>
    </lineage>
</organism>
<dbReference type="EMBL" id="FR839629">
    <property type="protein sequence ID" value="SCV12121.1"/>
    <property type="molecule type" value="Genomic_DNA"/>
</dbReference>
<sequence>MSDFDSGEESEYSYDSDLVHEVYRDAQKEWEESMIQLTTLLNFVLIPIIGRVIGRRFANSLWARIANKIWN</sequence>
<dbReference type="InterPro" id="IPR037652">
    <property type="entry name" value="Mim2"/>
</dbReference>
<evidence type="ECO:0000313" key="2">
    <source>
        <dbReference type="EMBL" id="SCV12121.1"/>
    </source>
</evidence>
<feature type="transmembrane region" description="Helical" evidence="1">
    <location>
        <begin position="34"/>
        <end position="54"/>
    </location>
</feature>
<dbReference type="Pfam" id="PF19117">
    <property type="entry name" value="Mim2"/>
    <property type="match status" value="1"/>
</dbReference>
<keyword evidence="3" id="KW-1185">Reference proteome</keyword>
<accession>A0A1G4KQ34</accession>
<dbReference type="GO" id="GO:0005741">
    <property type="term" value="C:mitochondrial outer membrane"/>
    <property type="evidence" value="ECO:0007669"/>
    <property type="project" value="TreeGrafter"/>
</dbReference>
<dbReference type="Proteomes" id="UP000006853">
    <property type="component" value="Chromosome 2"/>
</dbReference>
<keyword evidence="1" id="KW-0472">Membrane</keyword>
<dbReference type="AlphaFoldDB" id="A0A1G4KQ34"/>
<reference evidence="2 3" key="1">
    <citation type="journal article" date="2011" name="J. Biotechnol.">
        <title>High-quality genome sequence of Pichia pastoris CBS7435.</title>
        <authorList>
            <person name="Kuberl A."/>
            <person name="Schneider J."/>
            <person name="Thallinger G.G."/>
            <person name="Anderl I."/>
            <person name="Wibberg D."/>
            <person name="Hajek T."/>
            <person name="Jaenicke S."/>
            <person name="Brinkrolf K."/>
            <person name="Goesmann A."/>
            <person name="Szczepanowski R."/>
            <person name="Puhler A."/>
            <person name="Schwab H."/>
            <person name="Glieder A."/>
            <person name="Pichler H."/>
        </authorList>
    </citation>
    <scope>NUCLEOTIDE SEQUENCE [LARGE SCALE GENOMIC DNA]</scope>
    <source>
        <strain evidence="3">ATCC 76273 / CBS 7435 / CECT 11047 / NRRL Y-11430 / Wegner 21-1</strain>
    </source>
</reference>
<protein>
    <submittedName>
        <fullName evidence="2">Uncharacterized protein</fullName>
    </submittedName>
</protein>
<reference evidence="2 3" key="2">
    <citation type="journal article" date="2016" name="FEMS Yeast Res.">
        <title>Curation of the genome annotation of Pichia pastoris (Komagataella phaffii) CBS7435 from gene level to protein function.</title>
        <authorList>
            <person name="Valli M."/>
            <person name="Tatto N.E."/>
            <person name="Peymann A."/>
            <person name="Gruber C."/>
            <person name="Landes N."/>
            <person name="Ekker H."/>
            <person name="Thallinger G.G."/>
            <person name="Mattanovich D."/>
            <person name="Gasser B."/>
            <person name="Graf A.B."/>
        </authorList>
    </citation>
    <scope>GENOME REANNOTATION</scope>
    <source>
        <strain evidence="2 3">ATCC 76273 / CBS 7435 / CECT 11047 / NRRL Y-11430 / Wegner 21-1</strain>
    </source>
</reference>
<evidence type="ECO:0000256" key="1">
    <source>
        <dbReference type="SAM" id="Phobius"/>
    </source>
</evidence>
<dbReference type="PANTHER" id="PTHR28230:SF1">
    <property type="entry name" value="MITOCHONDRIAL IMPORT PROTEIN 2"/>
    <property type="match status" value="1"/>
</dbReference>
<dbReference type="PANTHER" id="PTHR28230">
    <property type="entry name" value="CHROMOSOME 1, WHOLE GENOME SHOTGUN SEQUENCE"/>
    <property type="match status" value="1"/>
</dbReference>
<keyword evidence="1" id="KW-0812">Transmembrane</keyword>
<name>A0A1G4KQ34_KOMPC</name>
<dbReference type="GO" id="GO:0045040">
    <property type="term" value="P:protein insertion into mitochondrial outer membrane"/>
    <property type="evidence" value="ECO:0007669"/>
    <property type="project" value="InterPro"/>
</dbReference>
<dbReference type="GO" id="GO:0070096">
    <property type="term" value="P:mitochondrial outer membrane translocase complex assembly"/>
    <property type="evidence" value="ECO:0007669"/>
    <property type="project" value="InterPro"/>
</dbReference>